<evidence type="ECO:0000313" key="5">
    <source>
        <dbReference type="EMBL" id="KAF8683478.1"/>
    </source>
</evidence>
<reference evidence="5" key="1">
    <citation type="submission" date="2020-07" db="EMBL/GenBank/DDBJ databases">
        <title>Genome sequence and genetic diversity analysis of an under-domesticated orphan crop, white fonio (Digitaria exilis).</title>
        <authorList>
            <person name="Bennetzen J.L."/>
            <person name="Chen S."/>
            <person name="Ma X."/>
            <person name="Wang X."/>
            <person name="Yssel A.E.J."/>
            <person name="Chaluvadi S.R."/>
            <person name="Johnson M."/>
            <person name="Gangashetty P."/>
            <person name="Hamidou F."/>
            <person name="Sanogo M.D."/>
            <person name="Zwaenepoel A."/>
            <person name="Wallace J."/>
            <person name="Van De Peer Y."/>
            <person name="Van Deynze A."/>
        </authorList>
    </citation>
    <scope>NUCLEOTIDE SEQUENCE</scope>
    <source>
        <tissue evidence="5">Leaves</tissue>
    </source>
</reference>
<sequence>MHRTAARRKQRRLSPLPPPRLLAVAVAFASTLIFLLLVLLSTSPPSPPPPGRLARRASSSTAPAPPRCGATASLGELGDAMVSMLPKDLPFTVFVPSPASFRRVLRLQQGRPNASAAVDDGDNTYAVLSRVLGFSAVPRRLLAADVPPPGAGGAARLLESVSGLRIQASRDARGAVVVNGVRSECVDGFRGETVVHVIAGVLMDAEFERAFAVESGS</sequence>
<name>A0A835B1I3_9POAL</name>
<dbReference type="InterPro" id="IPR036378">
    <property type="entry name" value="FAS1_dom_sf"/>
</dbReference>
<feature type="transmembrane region" description="Helical" evidence="3">
    <location>
        <begin position="21"/>
        <end position="40"/>
    </location>
</feature>
<accession>A0A835B1I3</accession>
<dbReference type="PROSITE" id="PS50213">
    <property type="entry name" value="FAS1"/>
    <property type="match status" value="1"/>
</dbReference>
<feature type="region of interest" description="Disordered" evidence="2">
    <location>
        <begin position="45"/>
        <end position="67"/>
    </location>
</feature>
<gene>
    <name evidence="5" type="ORF">HU200_044385</name>
</gene>
<dbReference type="OrthoDB" id="286301at2759"/>
<comment type="caution">
    <text evidence="5">The sequence shown here is derived from an EMBL/GenBank/DDBJ whole genome shotgun (WGS) entry which is preliminary data.</text>
</comment>
<dbReference type="PANTHER" id="PTHR37232">
    <property type="entry name" value="FASCICLIN DOMAIN PROTEIN"/>
    <property type="match status" value="1"/>
</dbReference>
<keyword evidence="6" id="KW-1185">Reference proteome</keyword>
<protein>
    <recommendedName>
        <fullName evidence="4">FAS1 domain-containing protein</fullName>
    </recommendedName>
</protein>
<keyword evidence="3" id="KW-0472">Membrane</keyword>
<evidence type="ECO:0000313" key="6">
    <source>
        <dbReference type="Proteomes" id="UP000636709"/>
    </source>
</evidence>
<evidence type="ECO:0000256" key="2">
    <source>
        <dbReference type="SAM" id="MobiDB-lite"/>
    </source>
</evidence>
<keyword evidence="3" id="KW-1133">Transmembrane helix</keyword>
<dbReference type="Proteomes" id="UP000636709">
    <property type="component" value="Unassembled WGS sequence"/>
</dbReference>
<feature type="domain" description="FAS1" evidence="4">
    <location>
        <begin position="55"/>
        <end position="202"/>
    </location>
</feature>
<dbReference type="Pfam" id="PF02469">
    <property type="entry name" value="Fasciclin"/>
    <property type="match status" value="1"/>
</dbReference>
<evidence type="ECO:0000256" key="1">
    <source>
        <dbReference type="ARBA" id="ARBA00007843"/>
    </source>
</evidence>
<organism evidence="5 6">
    <name type="scientific">Digitaria exilis</name>
    <dbReference type="NCBI Taxonomy" id="1010633"/>
    <lineage>
        <taxon>Eukaryota</taxon>
        <taxon>Viridiplantae</taxon>
        <taxon>Streptophyta</taxon>
        <taxon>Embryophyta</taxon>
        <taxon>Tracheophyta</taxon>
        <taxon>Spermatophyta</taxon>
        <taxon>Magnoliopsida</taxon>
        <taxon>Liliopsida</taxon>
        <taxon>Poales</taxon>
        <taxon>Poaceae</taxon>
        <taxon>PACMAD clade</taxon>
        <taxon>Panicoideae</taxon>
        <taxon>Panicodae</taxon>
        <taxon>Paniceae</taxon>
        <taxon>Anthephorinae</taxon>
        <taxon>Digitaria</taxon>
    </lineage>
</organism>
<dbReference type="SUPFAM" id="SSF82153">
    <property type="entry name" value="FAS1 domain"/>
    <property type="match status" value="1"/>
</dbReference>
<dbReference type="PANTHER" id="PTHR37232:SF2">
    <property type="entry name" value="FAS1 DOMAIN-CONTAINING PROTEIN"/>
    <property type="match status" value="1"/>
</dbReference>
<dbReference type="InterPro" id="IPR000782">
    <property type="entry name" value="FAS1_domain"/>
</dbReference>
<dbReference type="Gene3D" id="2.30.180.10">
    <property type="entry name" value="FAS1 domain"/>
    <property type="match status" value="1"/>
</dbReference>
<evidence type="ECO:0000259" key="4">
    <source>
        <dbReference type="PROSITE" id="PS50213"/>
    </source>
</evidence>
<dbReference type="EMBL" id="JACEFO010002102">
    <property type="protein sequence ID" value="KAF8683478.1"/>
    <property type="molecule type" value="Genomic_DNA"/>
</dbReference>
<keyword evidence="3" id="KW-0812">Transmembrane</keyword>
<comment type="similarity">
    <text evidence="1">Belongs to the fasciclin-like AGP family.</text>
</comment>
<dbReference type="AlphaFoldDB" id="A0A835B1I3"/>
<proteinExistence type="inferred from homology"/>
<evidence type="ECO:0000256" key="3">
    <source>
        <dbReference type="SAM" id="Phobius"/>
    </source>
</evidence>